<proteinExistence type="predicted"/>
<organism evidence="1 2">
    <name type="scientific">Aminobacter aganoensis</name>
    <dbReference type="NCBI Taxonomy" id="83264"/>
    <lineage>
        <taxon>Bacteria</taxon>
        <taxon>Pseudomonadati</taxon>
        <taxon>Pseudomonadota</taxon>
        <taxon>Alphaproteobacteria</taxon>
        <taxon>Hyphomicrobiales</taxon>
        <taxon>Phyllobacteriaceae</taxon>
        <taxon>Aminobacter</taxon>
    </lineage>
</organism>
<evidence type="ECO:0000313" key="2">
    <source>
        <dbReference type="Proteomes" id="UP000536262"/>
    </source>
</evidence>
<gene>
    <name evidence="1" type="ORF">GGR00_005322</name>
</gene>
<dbReference type="EMBL" id="JACHOU010000025">
    <property type="protein sequence ID" value="MBB6357499.1"/>
    <property type="molecule type" value="Genomic_DNA"/>
</dbReference>
<keyword evidence="2" id="KW-1185">Reference proteome</keyword>
<name>A0A7X0FDS5_9HYPH</name>
<reference evidence="1 2" key="1">
    <citation type="submission" date="2020-08" db="EMBL/GenBank/DDBJ databases">
        <title>Genomic Encyclopedia of Type Strains, Phase IV (KMG-IV): sequencing the most valuable type-strain genomes for metagenomic binning, comparative biology and taxonomic classification.</title>
        <authorList>
            <person name="Goeker M."/>
        </authorList>
    </citation>
    <scope>NUCLEOTIDE SEQUENCE [LARGE SCALE GENOMIC DNA]</scope>
    <source>
        <strain evidence="1 2">DSM 7051</strain>
    </source>
</reference>
<comment type="caution">
    <text evidence="1">The sequence shown here is derived from an EMBL/GenBank/DDBJ whole genome shotgun (WGS) entry which is preliminary data.</text>
</comment>
<dbReference type="AlphaFoldDB" id="A0A7X0FDS5"/>
<dbReference type="Proteomes" id="UP000536262">
    <property type="component" value="Unassembled WGS sequence"/>
</dbReference>
<sequence length="49" mass="5303">MLEYKVEPRRVNAHGSIAGAKTAQIHLETDPAGQTDAFNPEELILVSLA</sequence>
<evidence type="ECO:0000313" key="1">
    <source>
        <dbReference type="EMBL" id="MBB6357499.1"/>
    </source>
</evidence>
<accession>A0A7X0FDS5</accession>
<dbReference type="RefSeq" id="WP_184702252.1">
    <property type="nucleotide sequence ID" value="NZ_BAABEG010000005.1"/>
</dbReference>
<protein>
    <submittedName>
        <fullName evidence="1">Organic hydroperoxide reductase OsmC/OhrA</fullName>
    </submittedName>
</protein>